<feature type="transmembrane region" description="Helical" evidence="6">
    <location>
        <begin position="159"/>
        <end position="181"/>
    </location>
</feature>
<keyword evidence="3 6" id="KW-0812">Transmembrane</keyword>
<evidence type="ECO:0000256" key="2">
    <source>
        <dbReference type="ARBA" id="ARBA00022448"/>
    </source>
</evidence>
<proteinExistence type="predicted"/>
<name>A0A855SFL2_PHOAN</name>
<dbReference type="GO" id="GO:0022857">
    <property type="term" value="F:transmembrane transporter activity"/>
    <property type="evidence" value="ECO:0007669"/>
    <property type="project" value="InterPro"/>
</dbReference>
<feature type="transmembrane region" description="Helical" evidence="6">
    <location>
        <begin position="263"/>
        <end position="287"/>
    </location>
</feature>
<dbReference type="AlphaFoldDB" id="A0A855SFL2"/>
<comment type="caution">
    <text evidence="8">The sequence shown here is derived from an EMBL/GenBank/DDBJ whole genome shotgun (WGS) entry which is preliminary data.</text>
</comment>
<feature type="transmembrane region" description="Helical" evidence="6">
    <location>
        <begin position="299"/>
        <end position="317"/>
    </location>
</feature>
<feature type="transmembrane region" description="Helical" evidence="6">
    <location>
        <begin position="400"/>
        <end position="422"/>
    </location>
</feature>
<evidence type="ECO:0000313" key="8">
    <source>
        <dbReference type="EMBL" id="PSX07507.1"/>
    </source>
</evidence>
<dbReference type="Pfam" id="PF07690">
    <property type="entry name" value="MFS_1"/>
    <property type="match status" value="1"/>
</dbReference>
<reference evidence="8 9" key="1">
    <citation type="submission" date="2018-01" db="EMBL/GenBank/DDBJ databases">
        <title>Whole genome sequencing of Histamine producing bacteria.</title>
        <authorList>
            <person name="Butler K."/>
        </authorList>
    </citation>
    <scope>NUCLEOTIDE SEQUENCE [LARGE SCALE GENOMIC DNA]</scope>
    <source>
        <strain evidence="8 9">A2-1</strain>
    </source>
</reference>
<feature type="transmembrane region" description="Helical" evidence="6">
    <location>
        <begin position="101"/>
        <end position="122"/>
    </location>
</feature>
<feature type="transmembrane region" description="Helical" evidence="6">
    <location>
        <begin position="329"/>
        <end position="347"/>
    </location>
</feature>
<feature type="transmembrane region" description="Helical" evidence="6">
    <location>
        <begin position="134"/>
        <end position="153"/>
    </location>
</feature>
<dbReference type="InterPro" id="IPR036259">
    <property type="entry name" value="MFS_trans_sf"/>
</dbReference>
<protein>
    <submittedName>
        <fullName evidence="8">MFS transporter</fullName>
    </submittedName>
</protein>
<dbReference type="Proteomes" id="UP000241440">
    <property type="component" value="Unassembled WGS sequence"/>
</dbReference>
<keyword evidence="2" id="KW-0813">Transport</keyword>
<keyword evidence="5 6" id="KW-0472">Membrane</keyword>
<sequence>MSYRYKIASVFLIGFFLDCINIFMSAIALPSIASTFNTGTANVAWVANSYILGMTLVIPMSTWLASRYSSRNVLSFSMALFGCSVFFCGLSTSLYELIGWRFIQGIGGGLMIPIGQSLTFSLFQQKQRAKVSTFIMMVALIAPAISPTIGGLLVEHLSWHWVFFSSAPLSIIVSILAWYWVDNDNKADSERPDIKGLFLVSTALIALLVGMSIYSNSQYGIKAELIGTFAIVATLILVVIYIEHDKNHHDPIINLSLFKNNKLTLSIIIYYAIPGVFTGINLLNIFFLQDVLHFSADKTGMFMILYGIGAFIAIVACGKTYNHIGPKKLFVISLLIHSAGVASLLWVHLGSPIYVIILAYILMGLGGGLGANCAQTTALMDFDEHQMLKGSVIWNINRQISFCVGAAFFTMLFNLFCMNAHFQNADAYHLTYLIAVLIGIFTLIFIVKRQRVTL</sequence>
<comment type="subcellular location">
    <subcellularLocation>
        <location evidence="1">Membrane</location>
        <topology evidence="1">Multi-pass membrane protein</topology>
    </subcellularLocation>
</comment>
<feature type="transmembrane region" description="Helical" evidence="6">
    <location>
        <begin position="193"/>
        <end position="213"/>
    </location>
</feature>
<evidence type="ECO:0000256" key="6">
    <source>
        <dbReference type="SAM" id="Phobius"/>
    </source>
</evidence>
<feature type="transmembrane region" description="Helical" evidence="6">
    <location>
        <begin position="428"/>
        <end position="447"/>
    </location>
</feature>
<evidence type="ECO:0000313" key="9">
    <source>
        <dbReference type="Proteomes" id="UP000241440"/>
    </source>
</evidence>
<evidence type="ECO:0000256" key="5">
    <source>
        <dbReference type="ARBA" id="ARBA00023136"/>
    </source>
</evidence>
<gene>
    <name evidence="8" type="ORF">C0W41_09635</name>
</gene>
<dbReference type="GO" id="GO:0016020">
    <property type="term" value="C:membrane"/>
    <property type="evidence" value="ECO:0007669"/>
    <property type="project" value="UniProtKB-SubCell"/>
</dbReference>
<dbReference type="PANTHER" id="PTHR42718:SF9">
    <property type="entry name" value="MAJOR FACILITATOR SUPERFAMILY MULTIDRUG TRANSPORTER MFSC"/>
    <property type="match status" value="1"/>
</dbReference>
<dbReference type="Gene3D" id="1.20.1250.20">
    <property type="entry name" value="MFS general substrate transporter like domains"/>
    <property type="match status" value="1"/>
</dbReference>
<feature type="transmembrane region" description="Helical" evidence="6">
    <location>
        <begin position="353"/>
        <end position="379"/>
    </location>
</feature>
<dbReference type="InterPro" id="IPR011701">
    <property type="entry name" value="MFS"/>
</dbReference>
<evidence type="ECO:0000259" key="7">
    <source>
        <dbReference type="PROSITE" id="PS50850"/>
    </source>
</evidence>
<accession>A0A855SFL2</accession>
<dbReference type="InterPro" id="IPR020846">
    <property type="entry name" value="MFS_dom"/>
</dbReference>
<feature type="domain" description="Major facilitator superfamily (MFS) profile" evidence="7">
    <location>
        <begin position="7"/>
        <end position="451"/>
    </location>
</feature>
<evidence type="ECO:0000256" key="4">
    <source>
        <dbReference type="ARBA" id="ARBA00022989"/>
    </source>
</evidence>
<dbReference type="PROSITE" id="PS50850">
    <property type="entry name" value="MFS"/>
    <property type="match status" value="1"/>
</dbReference>
<feature type="transmembrane region" description="Helical" evidence="6">
    <location>
        <begin position="45"/>
        <end position="66"/>
    </location>
</feature>
<keyword evidence="4 6" id="KW-1133">Transmembrane helix</keyword>
<dbReference type="RefSeq" id="WP_045137451.1">
    <property type="nucleotide sequence ID" value="NZ_JZSZ01000005.1"/>
</dbReference>
<organism evidence="8 9">
    <name type="scientific">Photobacterium angustum</name>
    <dbReference type="NCBI Taxonomy" id="661"/>
    <lineage>
        <taxon>Bacteria</taxon>
        <taxon>Pseudomonadati</taxon>
        <taxon>Pseudomonadota</taxon>
        <taxon>Gammaproteobacteria</taxon>
        <taxon>Vibrionales</taxon>
        <taxon>Vibrionaceae</taxon>
        <taxon>Photobacterium</taxon>
    </lineage>
</organism>
<dbReference type="SUPFAM" id="SSF103473">
    <property type="entry name" value="MFS general substrate transporter"/>
    <property type="match status" value="1"/>
</dbReference>
<evidence type="ECO:0000256" key="1">
    <source>
        <dbReference type="ARBA" id="ARBA00004141"/>
    </source>
</evidence>
<dbReference type="EMBL" id="PYOY01000004">
    <property type="protein sequence ID" value="PSX07507.1"/>
    <property type="molecule type" value="Genomic_DNA"/>
</dbReference>
<evidence type="ECO:0000256" key="3">
    <source>
        <dbReference type="ARBA" id="ARBA00022692"/>
    </source>
</evidence>
<feature type="transmembrane region" description="Helical" evidence="6">
    <location>
        <begin position="225"/>
        <end position="242"/>
    </location>
</feature>
<dbReference type="PANTHER" id="PTHR42718">
    <property type="entry name" value="MAJOR FACILITATOR SUPERFAMILY MULTIDRUG TRANSPORTER MFSC"/>
    <property type="match status" value="1"/>
</dbReference>
<feature type="transmembrane region" description="Helical" evidence="6">
    <location>
        <begin position="7"/>
        <end position="33"/>
    </location>
</feature>
<dbReference type="Gene3D" id="1.20.1720.10">
    <property type="entry name" value="Multidrug resistance protein D"/>
    <property type="match status" value="1"/>
</dbReference>
<dbReference type="GeneID" id="61228640"/>
<feature type="transmembrane region" description="Helical" evidence="6">
    <location>
        <begin position="73"/>
        <end position="95"/>
    </location>
</feature>